<feature type="domain" description="3-oxo-5-alpha-steroid 4-dehydrogenase C-terminal" evidence="7">
    <location>
        <begin position="48"/>
        <end position="213"/>
    </location>
</feature>
<comment type="caution">
    <text evidence="8">The sequence shown here is derived from an EMBL/GenBank/DDBJ whole genome shotgun (WGS) entry which is preliminary data.</text>
</comment>
<evidence type="ECO:0000256" key="4">
    <source>
        <dbReference type="ARBA" id="ARBA00022989"/>
    </source>
</evidence>
<evidence type="ECO:0000313" key="8">
    <source>
        <dbReference type="EMBL" id="TPX30176.1"/>
    </source>
</evidence>
<evidence type="ECO:0000256" key="2">
    <source>
        <dbReference type="ARBA" id="ARBA00007742"/>
    </source>
</evidence>
<dbReference type="GO" id="GO:0016627">
    <property type="term" value="F:oxidoreductase activity, acting on the CH-CH group of donors"/>
    <property type="evidence" value="ECO:0007669"/>
    <property type="project" value="InterPro"/>
</dbReference>
<name>A0A507BWM7_9FUNG</name>
<dbReference type="STRING" id="1806994.A0A507BWM7"/>
<keyword evidence="5 6" id="KW-0472">Membrane</keyword>
<accession>A0A507BWM7</accession>
<comment type="similarity">
    <text evidence="2">Belongs to the steroid 5-alpha reductase family.</text>
</comment>
<feature type="transmembrane region" description="Helical" evidence="6">
    <location>
        <begin position="86"/>
        <end position="109"/>
    </location>
</feature>
<organism evidence="8 9">
    <name type="scientific">Synchytrium microbalum</name>
    <dbReference type="NCBI Taxonomy" id="1806994"/>
    <lineage>
        <taxon>Eukaryota</taxon>
        <taxon>Fungi</taxon>
        <taxon>Fungi incertae sedis</taxon>
        <taxon>Chytridiomycota</taxon>
        <taxon>Chytridiomycota incertae sedis</taxon>
        <taxon>Chytridiomycetes</taxon>
        <taxon>Synchytriales</taxon>
        <taxon>Synchytriaceae</taxon>
        <taxon>Synchytrium</taxon>
    </lineage>
</organism>
<dbReference type="RefSeq" id="XP_031021899.1">
    <property type="nucleotide sequence ID" value="XM_031172126.1"/>
</dbReference>
<dbReference type="InterPro" id="IPR039357">
    <property type="entry name" value="SRD5A/TECR"/>
</dbReference>
<evidence type="ECO:0000256" key="6">
    <source>
        <dbReference type="SAM" id="Phobius"/>
    </source>
</evidence>
<dbReference type="GeneID" id="42007423"/>
<dbReference type="GO" id="GO:0016020">
    <property type="term" value="C:membrane"/>
    <property type="evidence" value="ECO:0007669"/>
    <property type="project" value="UniProtKB-SubCell"/>
</dbReference>
<evidence type="ECO:0000256" key="1">
    <source>
        <dbReference type="ARBA" id="ARBA00004141"/>
    </source>
</evidence>
<evidence type="ECO:0000259" key="7">
    <source>
        <dbReference type="Pfam" id="PF02544"/>
    </source>
</evidence>
<dbReference type="PROSITE" id="PS50244">
    <property type="entry name" value="S5A_REDUCTASE"/>
    <property type="match status" value="1"/>
</dbReference>
<dbReference type="OrthoDB" id="5788137at2759"/>
<keyword evidence="9" id="KW-1185">Reference proteome</keyword>
<evidence type="ECO:0000313" key="9">
    <source>
        <dbReference type="Proteomes" id="UP000319731"/>
    </source>
</evidence>
<dbReference type="EMBL" id="QEAO01000089">
    <property type="protein sequence ID" value="TPX30176.1"/>
    <property type="molecule type" value="Genomic_DNA"/>
</dbReference>
<dbReference type="Pfam" id="PF02544">
    <property type="entry name" value="Steroid_dh"/>
    <property type="match status" value="1"/>
</dbReference>
<keyword evidence="3 6" id="KW-0812">Transmembrane</keyword>
<dbReference type="Proteomes" id="UP000319731">
    <property type="component" value="Unassembled WGS sequence"/>
</dbReference>
<sequence length="213" mass="23822">MPIAMFVKSDMGVLKLDVTSMALLAMWEIHYIHRGIIYTYNAPRIAPHSLFVVISALVFNLANGYLNGRGIGPLSSYDANYLTSPRFLIGASIFFIGMAINILSDYSVFAQRRLADAKKHKDGVKDISSLPPQEKYVIPRDGLFELVSCPAYFGEIVEWIGWAVAANCNAGWAFAFFTFANLAPRGVAAHKWYKDTFKKAYPKGRKAVLPFLW</sequence>
<keyword evidence="4 6" id="KW-1133">Transmembrane helix</keyword>
<dbReference type="AlphaFoldDB" id="A0A507BWM7"/>
<dbReference type="PANTHER" id="PTHR10556">
    <property type="entry name" value="3-OXO-5-ALPHA-STEROID 4-DEHYDROGENASE"/>
    <property type="match status" value="1"/>
</dbReference>
<dbReference type="InterPro" id="IPR001104">
    <property type="entry name" value="3-oxo-5_a-steroid_4-DH_C"/>
</dbReference>
<gene>
    <name evidence="8" type="ORF">SmJEL517_g06200</name>
</gene>
<comment type="subcellular location">
    <subcellularLocation>
        <location evidence="1">Membrane</location>
        <topology evidence="1">Multi-pass membrane protein</topology>
    </subcellularLocation>
</comment>
<feature type="transmembrane region" description="Helical" evidence="6">
    <location>
        <begin position="45"/>
        <end position="66"/>
    </location>
</feature>
<dbReference type="PANTHER" id="PTHR10556:SF43">
    <property type="entry name" value="STEROID 5-ALPHA-REDUCTASE DET2"/>
    <property type="match status" value="1"/>
</dbReference>
<reference evidence="8 9" key="1">
    <citation type="journal article" date="2019" name="Sci. Rep.">
        <title>Comparative genomics of chytrid fungi reveal insights into the obligate biotrophic and pathogenic lifestyle of Synchytrium endobioticum.</title>
        <authorList>
            <person name="van de Vossenberg B.T.L.H."/>
            <person name="Warris S."/>
            <person name="Nguyen H.D.T."/>
            <person name="van Gent-Pelzer M.P.E."/>
            <person name="Joly D.L."/>
            <person name="van de Geest H.C."/>
            <person name="Bonants P.J.M."/>
            <person name="Smith D.S."/>
            <person name="Levesque C.A."/>
            <person name="van der Lee T.A.J."/>
        </authorList>
    </citation>
    <scope>NUCLEOTIDE SEQUENCE [LARGE SCALE GENOMIC DNA]</scope>
    <source>
        <strain evidence="8 9">JEL517</strain>
    </source>
</reference>
<proteinExistence type="inferred from homology"/>
<dbReference type="GO" id="GO:0006629">
    <property type="term" value="P:lipid metabolic process"/>
    <property type="evidence" value="ECO:0007669"/>
    <property type="project" value="InterPro"/>
</dbReference>
<dbReference type="Gene3D" id="1.20.120.1630">
    <property type="match status" value="1"/>
</dbReference>
<evidence type="ECO:0000256" key="3">
    <source>
        <dbReference type="ARBA" id="ARBA00022692"/>
    </source>
</evidence>
<evidence type="ECO:0000256" key="5">
    <source>
        <dbReference type="ARBA" id="ARBA00023136"/>
    </source>
</evidence>
<protein>
    <recommendedName>
        <fullName evidence="7">3-oxo-5-alpha-steroid 4-dehydrogenase C-terminal domain-containing protein</fullName>
    </recommendedName>
</protein>